<protein>
    <submittedName>
        <fullName evidence="2">Uncharacterized protein</fullName>
    </submittedName>
</protein>
<dbReference type="Proteomes" id="UP000419144">
    <property type="component" value="Unassembled WGS sequence"/>
</dbReference>
<feature type="compositionally biased region" description="Polar residues" evidence="1">
    <location>
        <begin position="130"/>
        <end position="144"/>
    </location>
</feature>
<evidence type="ECO:0000313" key="3">
    <source>
        <dbReference type="Proteomes" id="UP000419144"/>
    </source>
</evidence>
<dbReference type="VEuPathDB" id="TriTrypDB:LtaPh_1205100"/>
<accession>A0A640KCC5</accession>
<comment type="caution">
    <text evidence="2">The sequence shown here is derived from an EMBL/GenBank/DDBJ whole genome shotgun (WGS) entry which is preliminary data.</text>
</comment>
<proteinExistence type="predicted"/>
<feature type="region of interest" description="Disordered" evidence="1">
    <location>
        <begin position="130"/>
        <end position="153"/>
    </location>
</feature>
<keyword evidence="3" id="KW-1185">Reference proteome</keyword>
<reference evidence="2" key="1">
    <citation type="submission" date="2019-11" db="EMBL/GenBank/DDBJ databases">
        <title>Leishmania tarentolae CDS.</title>
        <authorList>
            <person name="Goto Y."/>
            <person name="Yamagishi J."/>
        </authorList>
    </citation>
    <scope>NUCLEOTIDE SEQUENCE [LARGE SCALE GENOMIC DNA]</scope>
    <source>
        <strain evidence="2">Parrot Tar II</strain>
    </source>
</reference>
<name>A0A640KCC5_LEITA</name>
<dbReference type="OrthoDB" id="262473at2759"/>
<dbReference type="EMBL" id="BLBS01000014">
    <property type="protein sequence ID" value="GET86785.1"/>
    <property type="molecule type" value="Genomic_DNA"/>
</dbReference>
<sequence length="290" mass="30965">MLPAPNSSENMRRIEGLVAAPNIATENESGVASQYTMPHTNNAPLLFSEPENQAVDNSSASHDTRMDPKEPQLGLMPHCLSCTLLASAGAQESEDAYGRSTPSTSTVGAVTTALGCAVVPTLHASFTPGASTSITPAPTETHSACGSRPLPQQRWGGNFDSSSQCVSFRGADRSNNVSSCGLRLVGDDVEWLQGSFEDSASSPREEVQLSWRHLQRQPYTCKSSAARAVPLALHRASESPARENAFSAHSRFERAVQPPPQRQGVLLNADEENCQAAAMLWAAQQMAVFD</sequence>
<dbReference type="AlphaFoldDB" id="A0A640KCC5"/>
<evidence type="ECO:0000256" key="1">
    <source>
        <dbReference type="SAM" id="MobiDB-lite"/>
    </source>
</evidence>
<organism evidence="2 3">
    <name type="scientific">Leishmania tarentolae</name>
    <name type="common">Sauroleishmania tarentolae</name>
    <dbReference type="NCBI Taxonomy" id="5689"/>
    <lineage>
        <taxon>Eukaryota</taxon>
        <taxon>Discoba</taxon>
        <taxon>Euglenozoa</taxon>
        <taxon>Kinetoplastea</taxon>
        <taxon>Metakinetoplastina</taxon>
        <taxon>Trypanosomatida</taxon>
        <taxon>Trypanosomatidae</taxon>
        <taxon>Leishmaniinae</taxon>
        <taxon>Leishmania</taxon>
        <taxon>lizard Leishmania</taxon>
    </lineage>
</organism>
<evidence type="ECO:0000313" key="2">
    <source>
        <dbReference type="EMBL" id="GET86785.1"/>
    </source>
</evidence>
<gene>
    <name evidence="2" type="ORF">LtaPh_1205100</name>
</gene>